<keyword evidence="1" id="KW-0472">Membrane</keyword>
<feature type="transmembrane region" description="Helical" evidence="1">
    <location>
        <begin position="7"/>
        <end position="30"/>
    </location>
</feature>
<proteinExistence type="predicted"/>
<name>A0A1M7KV35_9FIRM</name>
<reference evidence="2 3" key="1">
    <citation type="submission" date="2016-11" db="EMBL/GenBank/DDBJ databases">
        <authorList>
            <person name="Jaros S."/>
            <person name="Januszkiewicz K."/>
            <person name="Wedrychowicz H."/>
        </authorList>
    </citation>
    <scope>NUCLEOTIDE SEQUENCE [LARGE SCALE GENOMIC DNA]</scope>
    <source>
        <strain evidence="2 3">DSM 15930</strain>
    </source>
</reference>
<keyword evidence="1" id="KW-0812">Transmembrane</keyword>
<gene>
    <name evidence="2" type="ORF">SAMN02746066_02955</name>
</gene>
<feature type="transmembrane region" description="Helical" evidence="1">
    <location>
        <begin position="36"/>
        <end position="55"/>
    </location>
</feature>
<evidence type="ECO:0000256" key="1">
    <source>
        <dbReference type="SAM" id="Phobius"/>
    </source>
</evidence>
<evidence type="ECO:0000313" key="2">
    <source>
        <dbReference type="EMBL" id="SHM68903.1"/>
    </source>
</evidence>
<organism evidence="2 3">
    <name type="scientific">Anaerosporobacter mobilis DSM 15930</name>
    <dbReference type="NCBI Taxonomy" id="1120996"/>
    <lineage>
        <taxon>Bacteria</taxon>
        <taxon>Bacillati</taxon>
        <taxon>Bacillota</taxon>
        <taxon>Clostridia</taxon>
        <taxon>Lachnospirales</taxon>
        <taxon>Lachnospiraceae</taxon>
        <taxon>Anaerosporobacter</taxon>
    </lineage>
</organism>
<sequence>MQKSKRILAITGIVILVGLYVVSLISAIFATEASATLFKVSIFCTIVVPLLLYVYMMLCRVFRPKDNGDNHKKDESK</sequence>
<keyword evidence="1" id="KW-1133">Transmembrane helix</keyword>
<protein>
    <submittedName>
        <fullName evidence="2">Uncharacterized protein</fullName>
    </submittedName>
</protein>
<dbReference type="EMBL" id="FRCP01000014">
    <property type="protein sequence ID" value="SHM68903.1"/>
    <property type="molecule type" value="Genomic_DNA"/>
</dbReference>
<evidence type="ECO:0000313" key="3">
    <source>
        <dbReference type="Proteomes" id="UP000184038"/>
    </source>
</evidence>
<accession>A0A1M7KV35</accession>
<dbReference type="RefSeq" id="WP_073289034.1">
    <property type="nucleotide sequence ID" value="NZ_FRCP01000014.1"/>
</dbReference>
<dbReference type="Proteomes" id="UP000184038">
    <property type="component" value="Unassembled WGS sequence"/>
</dbReference>
<keyword evidence="3" id="KW-1185">Reference proteome</keyword>
<dbReference type="AlphaFoldDB" id="A0A1M7KV35"/>